<dbReference type="InterPro" id="IPR038604">
    <property type="entry name" value="HopJ_sf"/>
</dbReference>
<dbReference type="OrthoDB" id="9790826at2"/>
<comment type="caution">
    <text evidence="1">The sequence shown here is derived from an EMBL/GenBank/DDBJ whole genome shotgun (WGS) entry which is preliminary data.</text>
</comment>
<keyword evidence="2" id="KW-1185">Reference proteome</keyword>
<evidence type="ECO:0000313" key="2">
    <source>
        <dbReference type="Proteomes" id="UP000028073"/>
    </source>
</evidence>
<dbReference type="Pfam" id="PF08888">
    <property type="entry name" value="HopJ"/>
    <property type="match status" value="1"/>
</dbReference>
<protein>
    <submittedName>
        <fullName evidence="1">Type III effector</fullName>
    </submittedName>
</protein>
<organism evidence="1 2">
    <name type="scientific">Endozoicomonas numazuensis</name>
    <dbReference type="NCBI Taxonomy" id="1137799"/>
    <lineage>
        <taxon>Bacteria</taxon>
        <taxon>Pseudomonadati</taxon>
        <taxon>Pseudomonadota</taxon>
        <taxon>Gammaproteobacteria</taxon>
        <taxon>Oceanospirillales</taxon>
        <taxon>Endozoicomonadaceae</taxon>
        <taxon>Endozoicomonas</taxon>
    </lineage>
</organism>
<dbReference type="Proteomes" id="UP000028073">
    <property type="component" value="Unassembled WGS sequence"/>
</dbReference>
<name>A0A081NKY4_9GAMM</name>
<accession>A0A081NKY4</accession>
<gene>
    <name evidence="1" type="ORF">GZ78_03620</name>
</gene>
<dbReference type="RefSeq" id="WP_034832755.1">
    <property type="nucleotide sequence ID" value="NZ_JOKH01000001.1"/>
</dbReference>
<dbReference type="Gene3D" id="3.20.160.10">
    <property type="entry name" value="vpa0580 domain like"/>
    <property type="match status" value="1"/>
</dbReference>
<dbReference type="STRING" id="1137799.GZ78_03620"/>
<evidence type="ECO:0000313" key="1">
    <source>
        <dbReference type="EMBL" id="KEQ19107.1"/>
    </source>
</evidence>
<proteinExistence type="predicted"/>
<dbReference type="InterPro" id="IPR014984">
    <property type="entry name" value="HopJ"/>
</dbReference>
<reference evidence="1 2" key="1">
    <citation type="submission" date="2014-06" db="EMBL/GenBank/DDBJ databases">
        <title>Whole Genome Sequences of Three Symbiotic Endozoicomonas Bacteria.</title>
        <authorList>
            <person name="Neave M.J."/>
            <person name="Apprill A."/>
            <person name="Voolstra C.R."/>
        </authorList>
    </citation>
    <scope>NUCLEOTIDE SEQUENCE [LARGE SCALE GENOMIC DNA]</scope>
    <source>
        <strain evidence="1 2">DSM 25634</strain>
    </source>
</reference>
<dbReference type="AlphaFoldDB" id="A0A081NKY4"/>
<dbReference type="EMBL" id="JOKH01000001">
    <property type="protein sequence ID" value="KEQ19107.1"/>
    <property type="molecule type" value="Genomic_DNA"/>
</dbReference>
<dbReference type="eggNOG" id="ENOG5032RP0">
    <property type="taxonomic scope" value="Bacteria"/>
</dbReference>
<sequence length="115" mass="12987">MTLNSLLQNIKTAPDSVEFEQVMSAINDHYEYTPVTFQNGGLINEAGTNEGSCKIFAFGLLNQLTEQETLSCFGHFYREDVLQNPEGESHGNIRNFMAHGWEGIQFDQQALKELK</sequence>